<name>A0A550C849_9AGAR</name>
<evidence type="ECO:0000313" key="1">
    <source>
        <dbReference type="EMBL" id="TRM59788.1"/>
    </source>
</evidence>
<evidence type="ECO:0000313" key="3">
    <source>
        <dbReference type="Proteomes" id="UP000320762"/>
    </source>
</evidence>
<proteinExistence type="predicted"/>
<evidence type="ECO:0000313" key="2">
    <source>
        <dbReference type="EMBL" id="TRM60957.1"/>
    </source>
</evidence>
<accession>A0A550C849</accession>
<reference evidence="2 3" key="1">
    <citation type="journal article" date="2019" name="New Phytol.">
        <title>Comparative genomics reveals unique wood-decay strategies and fruiting body development in the Schizophyllaceae.</title>
        <authorList>
            <person name="Almasi E."/>
            <person name="Sahu N."/>
            <person name="Krizsan K."/>
            <person name="Balint B."/>
            <person name="Kovacs G.M."/>
            <person name="Kiss B."/>
            <person name="Cseklye J."/>
            <person name="Drula E."/>
            <person name="Henrissat B."/>
            <person name="Nagy I."/>
            <person name="Chovatia M."/>
            <person name="Adam C."/>
            <person name="LaButti K."/>
            <person name="Lipzen A."/>
            <person name="Riley R."/>
            <person name="Grigoriev I.V."/>
            <person name="Nagy L.G."/>
        </authorList>
    </citation>
    <scope>NUCLEOTIDE SEQUENCE [LARGE SCALE GENOMIC DNA]</scope>
    <source>
        <strain evidence="2 3">NL-1724</strain>
    </source>
</reference>
<dbReference type="EMBL" id="VDMD01000026">
    <property type="protein sequence ID" value="TRM59788.1"/>
    <property type="molecule type" value="Genomic_DNA"/>
</dbReference>
<dbReference type="EMBL" id="VDMD01000019">
    <property type="protein sequence ID" value="TRM60957.1"/>
    <property type="molecule type" value="Genomic_DNA"/>
</dbReference>
<reference evidence="2" key="2">
    <citation type="submission" date="2019-06" db="EMBL/GenBank/DDBJ databases">
        <authorList>
            <consortium name="DOE Joint Genome Institute"/>
            <person name="Ahrendt S.R."/>
            <person name="Cantor M.N."/>
            <person name="Hua S.X."/>
        </authorList>
    </citation>
    <scope>NUCLEOTIDE SEQUENCE</scope>
    <source>
        <strain evidence="2">NL-1724</strain>
    </source>
</reference>
<dbReference type="Proteomes" id="UP000320762">
    <property type="component" value="Unassembled WGS sequence"/>
</dbReference>
<gene>
    <name evidence="2" type="ORF">BD626DRAFT_503335</name>
    <name evidence="1" type="ORF">BD626DRAFT_507256</name>
</gene>
<organism evidence="2 3">
    <name type="scientific">Schizophyllum amplum</name>
    <dbReference type="NCBI Taxonomy" id="97359"/>
    <lineage>
        <taxon>Eukaryota</taxon>
        <taxon>Fungi</taxon>
        <taxon>Dikarya</taxon>
        <taxon>Basidiomycota</taxon>
        <taxon>Agaricomycotina</taxon>
        <taxon>Agaricomycetes</taxon>
        <taxon>Agaricomycetidae</taxon>
        <taxon>Agaricales</taxon>
        <taxon>Schizophyllaceae</taxon>
        <taxon>Schizophyllum</taxon>
    </lineage>
</organism>
<keyword evidence="3" id="KW-1185">Reference proteome</keyword>
<sequence length="62" mass="6847">MNSSALVSWALGLLGRGTLLSYVAADTWWRSRRNWGSALQRVSTALARLPRSLSLLEDGSRD</sequence>
<dbReference type="AlphaFoldDB" id="A0A550C849"/>
<protein>
    <submittedName>
        <fullName evidence="2">Uncharacterized protein</fullName>
    </submittedName>
</protein>
<comment type="caution">
    <text evidence="2">The sequence shown here is derived from an EMBL/GenBank/DDBJ whole genome shotgun (WGS) entry which is preliminary data.</text>
</comment>